<dbReference type="Proteomes" id="UP000828390">
    <property type="component" value="Unassembled WGS sequence"/>
</dbReference>
<dbReference type="EMBL" id="JAIWYP010000010">
    <property type="protein sequence ID" value="KAH3752452.1"/>
    <property type="molecule type" value="Genomic_DNA"/>
</dbReference>
<reference evidence="1" key="1">
    <citation type="journal article" date="2019" name="bioRxiv">
        <title>The Genome of the Zebra Mussel, Dreissena polymorpha: A Resource for Invasive Species Research.</title>
        <authorList>
            <person name="McCartney M.A."/>
            <person name="Auch B."/>
            <person name="Kono T."/>
            <person name="Mallez S."/>
            <person name="Zhang Y."/>
            <person name="Obille A."/>
            <person name="Becker A."/>
            <person name="Abrahante J.E."/>
            <person name="Garbe J."/>
            <person name="Badalamenti J.P."/>
            <person name="Herman A."/>
            <person name="Mangelson H."/>
            <person name="Liachko I."/>
            <person name="Sullivan S."/>
            <person name="Sone E.D."/>
            <person name="Koren S."/>
            <person name="Silverstein K.A.T."/>
            <person name="Beckman K.B."/>
            <person name="Gohl D.M."/>
        </authorList>
    </citation>
    <scope>NUCLEOTIDE SEQUENCE</scope>
    <source>
        <strain evidence="1">Duluth1</strain>
        <tissue evidence="1">Whole animal</tissue>
    </source>
</reference>
<dbReference type="AlphaFoldDB" id="A0A9D4DQU3"/>
<gene>
    <name evidence="1" type="ORF">DPMN_187069</name>
</gene>
<reference evidence="1" key="2">
    <citation type="submission" date="2020-11" db="EMBL/GenBank/DDBJ databases">
        <authorList>
            <person name="McCartney M.A."/>
            <person name="Auch B."/>
            <person name="Kono T."/>
            <person name="Mallez S."/>
            <person name="Becker A."/>
            <person name="Gohl D.M."/>
            <person name="Silverstein K.A.T."/>
            <person name="Koren S."/>
            <person name="Bechman K.B."/>
            <person name="Herman A."/>
            <person name="Abrahante J.E."/>
            <person name="Garbe J."/>
        </authorList>
    </citation>
    <scope>NUCLEOTIDE SEQUENCE</scope>
    <source>
        <strain evidence="1">Duluth1</strain>
        <tissue evidence="1">Whole animal</tissue>
    </source>
</reference>
<name>A0A9D4DQU3_DREPO</name>
<keyword evidence="2" id="KW-1185">Reference proteome</keyword>
<sequence length="84" mass="9387">MSPVVYVTSSVSTSSSARVSVSTVDSRSGTWGQRAQYVDISATASANYRYARLMHVRRVSFKISLCSLHRLIMDETQLLWNLSL</sequence>
<proteinExistence type="predicted"/>
<evidence type="ECO:0000313" key="2">
    <source>
        <dbReference type="Proteomes" id="UP000828390"/>
    </source>
</evidence>
<comment type="caution">
    <text evidence="1">The sequence shown here is derived from an EMBL/GenBank/DDBJ whole genome shotgun (WGS) entry which is preliminary data.</text>
</comment>
<evidence type="ECO:0000313" key="1">
    <source>
        <dbReference type="EMBL" id="KAH3752452.1"/>
    </source>
</evidence>
<organism evidence="1 2">
    <name type="scientific">Dreissena polymorpha</name>
    <name type="common">Zebra mussel</name>
    <name type="synonym">Mytilus polymorpha</name>
    <dbReference type="NCBI Taxonomy" id="45954"/>
    <lineage>
        <taxon>Eukaryota</taxon>
        <taxon>Metazoa</taxon>
        <taxon>Spiralia</taxon>
        <taxon>Lophotrochozoa</taxon>
        <taxon>Mollusca</taxon>
        <taxon>Bivalvia</taxon>
        <taxon>Autobranchia</taxon>
        <taxon>Heteroconchia</taxon>
        <taxon>Euheterodonta</taxon>
        <taxon>Imparidentia</taxon>
        <taxon>Neoheterodontei</taxon>
        <taxon>Myida</taxon>
        <taxon>Dreissenoidea</taxon>
        <taxon>Dreissenidae</taxon>
        <taxon>Dreissena</taxon>
    </lineage>
</organism>
<protein>
    <submittedName>
        <fullName evidence="1">Uncharacterized protein</fullName>
    </submittedName>
</protein>
<accession>A0A9D4DQU3</accession>